<accession>A0A5K1GJ92</accession>
<organism evidence="1">
    <name type="scientific">Nymphaea colorata</name>
    <name type="common">pocket water lily</name>
    <dbReference type="NCBI Taxonomy" id="210225"/>
    <lineage>
        <taxon>Eukaryota</taxon>
        <taxon>Viridiplantae</taxon>
        <taxon>Streptophyta</taxon>
        <taxon>Embryophyta</taxon>
        <taxon>Tracheophyta</taxon>
        <taxon>Spermatophyta</taxon>
        <taxon>Magnoliopsida</taxon>
        <taxon>Nymphaeales</taxon>
        <taxon>Nymphaeaceae</taxon>
        <taxon>Nymphaea</taxon>
    </lineage>
</organism>
<proteinExistence type="predicted"/>
<reference evidence="1" key="1">
    <citation type="submission" date="2019-09" db="EMBL/GenBank/DDBJ databases">
        <authorList>
            <person name="Zhang L."/>
        </authorList>
    </citation>
    <scope>NUCLEOTIDE SEQUENCE</scope>
</reference>
<dbReference type="Gramene" id="NC9G0092530.1">
    <property type="protein sequence ID" value="NC9G0092530.1:cds"/>
    <property type="gene ID" value="NC9G0092530"/>
</dbReference>
<dbReference type="EMBL" id="LR721787">
    <property type="protein sequence ID" value="VVW72891.1"/>
    <property type="molecule type" value="Genomic_DNA"/>
</dbReference>
<dbReference type="AlphaFoldDB" id="A0A5K1GJ92"/>
<evidence type="ECO:0000313" key="1">
    <source>
        <dbReference type="EMBL" id="VVW72891.1"/>
    </source>
</evidence>
<protein>
    <submittedName>
        <fullName evidence="1">Uncharacterized protein</fullName>
    </submittedName>
</protein>
<sequence>MVEKGENILISAGPSRHQPSYLLLDYLDATRAQLSKNPCTIFHTPIHLAHQLADEVKTLISNASVLDSADFEGMPKKDASYVTTDTWKLNVPG</sequence>
<name>A0A5K1GJ92_9MAGN</name>
<gene>
    <name evidence="1" type="ORF">NYM_LOCUS26569</name>
</gene>